<dbReference type="Gramene" id="KXG27553">
    <property type="protein sequence ID" value="KXG27553"/>
    <property type="gene ID" value="SORBI_3005G003700"/>
</dbReference>
<feature type="coiled-coil region" evidence="1">
    <location>
        <begin position="179"/>
        <end position="220"/>
    </location>
</feature>
<gene>
    <name evidence="2" type="ORF">SORBI_3005G003700</name>
</gene>
<accession>A0A1B6PPG6</accession>
<evidence type="ECO:0000313" key="3">
    <source>
        <dbReference type="Proteomes" id="UP000000768"/>
    </source>
</evidence>
<proteinExistence type="predicted"/>
<keyword evidence="3" id="KW-1185">Reference proteome</keyword>
<evidence type="ECO:0000256" key="1">
    <source>
        <dbReference type="SAM" id="Coils"/>
    </source>
</evidence>
<dbReference type="EMBL" id="CM000764">
    <property type="protein sequence ID" value="KXG27553.1"/>
    <property type="molecule type" value="Genomic_DNA"/>
</dbReference>
<reference evidence="3" key="2">
    <citation type="journal article" date="2018" name="Plant J.">
        <title>The Sorghum bicolor reference genome: improved assembly, gene annotations, a transcriptome atlas, and signatures of genome organization.</title>
        <authorList>
            <person name="McCormick R.F."/>
            <person name="Truong S.K."/>
            <person name="Sreedasyam A."/>
            <person name="Jenkins J."/>
            <person name="Shu S."/>
            <person name="Sims D."/>
            <person name="Kennedy M."/>
            <person name="Amirebrahimi M."/>
            <person name="Weers B.D."/>
            <person name="McKinley B."/>
            <person name="Mattison A."/>
            <person name="Morishige D.T."/>
            <person name="Grimwood J."/>
            <person name="Schmutz J."/>
            <person name="Mullet J.E."/>
        </authorList>
    </citation>
    <scope>NUCLEOTIDE SEQUENCE [LARGE SCALE GENOMIC DNA]</scope>
    <source>
        <strain evidence="3">cv. BTx623</strain>
    </source>
</reference>
<dbReference type="AlphaFoldDB" id="A0A1B6PPG6"/>
<reference evidence="2 3" key="1">
    <citation type="journal article" date="2009" name="Nature">
        <title>The Sorghum bicolor genome and the diversification of grasses.</title>
        <authorList>
            <person name="Paterson A.H."/>
            <person name="Bowers J.E."/>
            <person name="Bruggmann R."/>
            <person name="Dubchak I."/>
            <person name="Grimwood J."/>
            <person name="Gundlach H."/>
            <person name="Haberer G."/>
            <person name="Hellsten U."/>
            <person name="Mitros T."/>
            <person name="Poliakov A."/>
            <person name="Schmutz J."/>
            <person name="Spannagl M."/>
            <person name="Tang H."/>
            <person name="Wang X."/>
            <person name="Wicker T."/>
            <person name="Bharti A.K."/>
            <person name="Chapman J."/>
            <person name="Feltus F.A."/>
            <person name="Gowik U."/>
            <person name="Grigoriev I.V."/>
            <person name="Lyons E."/>
            <person name="Maher C.A."/>
            <person name="Martis M."/>
            <person name="Narechania A."/>
            <person name="Otillar R.P."/>
            <person name="Penning B.W."/>
            <person name="Salamov A.A."/>
            <person name="Wang Y."/>
            <person name="Zhang L."/>
            <person name="Carpita N.C."/>
            <person name="Freeling M."/>
            <person name="Gingle A.R."/>
            <person name="Hash C.T."/>
            <person name="Keller B."/>
            <person name="Klein P."/>
            <person name="Kresovich S."/>
            <person name="McCann M.C."/>
            <person name="Ming R."/>
            <person name="Peterson D.G."/>
            <person name="Mehboob-ur-Rahman"/>
            <person name="Ware D."/>
            <person name="Westhoff P."/>
            <person name="Mayer K.F."/>
            <person name="Messing J."/>
            <person name="Rokhsar D.S."/>
        </authorList>
    </citation>
    <scope>NUCLEOTIDE SEQUENCE [LARGE SCALE GENOMIC DNA]</scope>
    <source>
        <strain evidence="3">cv. BTx623</strain>
    </source>
</reference>
<dbReference type="CDD" id="cd14686">
    <property type="entry name" value="bZIP"/>
    <property type="match status" value="1"/>
</dbReference>
<dbReference type="InParanoid" id="A0A1B6PPG6"/>
<keyword evidence="1" id="KW-0175">Coiled coil</keyword>
<sequence length="223" mass="23840">MAAAVLLRSVARKMSRAAASTHHRCLVARGLHGGAQQGTADVLVSSGMAAATGLGSAAGRLTTKMAHAPPPPPYHRLVHCRGIHSRRTSPDPIPSTPRKVPALVEDISDVACIALVSAAIFMHFWVRPHLDEVTAMYEDLLKETRSQLGNIKNMDASSAGHGNKTQKGTGVIDNLLGKEEEAVKEMHSQKNHVKELEATIMDLKAENAKLKIALDSARSQGKV</sequence>
<protein>
    <submittedName>
        <fullName evidence="2">Uncharacterized protein</fullName>
    </submittedName>
</protein>
<dbReference type="Proteomes" id="UP000000768">
    <property type="component" value="Chromosome 5"/>
</dbReference>
<name>A0A1B6PPG6_SORBI</name>
<evidence type="ECO:0000313" key="2">
    <source>
        <dbReference type="EMBL" id="KXG27553.1"/>
    </source>
</evidence>
<organism evidence="2 3">
    <name type="scientific">Sorghum bicolor</name>
    <name type="common">Sorghum</name>
    <name type="synonym">Sorghum vulgare</name>
    <dbReference type="NCBI Taxonomy" id="4558"/>
    <lineage>
        <taxon>Eukaryota</taxon>
        <taxon>Viridiplantae</taxon>
        <taxon>Streptophyta</taxon>
        <taxon>Embryophyta</taxon>
        <taxon>Tracheophyta</taxon>
        <taxon>Spermatophyta</taxon>
        <taxon>Magnoliopsida</taxon>
        <taxon>Liliopsida</taxon>
        <taxon>Poales</taxon>
        <taxon>Poaceae</taxon>
        <taxon>PACMAD clade</taxon>
        <taxon>Panicoideae</taxon>
        <taxon>Andropogonodae</taxon>
        <taxon>Andropogoneae</taxon>
        <taxon>Sorghinae</taxon>
        <taxon>Sorghum</taxon>
    </lineage>
</organism>